<accession>A0A0E9SU46</accession>
<dbReference type="EMBL" id="GBXM01064504">
    <property type="protein sequence ID" value="JAH44073.1"/>
    <property type="molecule type" value="Transcribed_RNA"/>
</dbReference>
<sequence>MRGSNTQWWKIQVEKV</sequence>
<name>A0A0E9SU46_ANGAN</name>
<proteinExistence type="predicted"/>
<dbReference type="AlphaFoldDB" id="A0A0E9SU46"/>
<evidence type="ECO:0000313" key="1">
    <source>
        <dbReference type="EMBL" id="JAH44073.1"/>
    </source>
</evidence>
<reference evidence="1" key="2">
    <citation type="journal article" date="2015" name="Fish Shellfish Immunol.">
        <title>Early steps in the European eel (Anguilla anguilla)-Vibrio vulnificus interaction in the gills: Role of the RtxA13 toxin.</title>
        <authorList>
            <person name="Callol A."/>
            <person name="Pajuelo D."/>
            <person name="Ebbesson L."/>
            <person name="Teles M."/>
            <person name="MacKenzie S."/>
            <person name="Amaro C."/>
        </authorList>
    </citation>
    <scope>NUCLEOTIDE SEQUENCE</scope>
</reference>
<organism evidence="1">
    <name type="scientific">Anguilla anguilla</name>
    <name type="common">European freshwater eel</name>
    <name type="synonym">Muraena anguilla</name>
    <dbReference type="NCBI Taxonomy" id="7936"/>
    <lineage>
        <taxon>Eukaryota</taxon>
        <taxon>Metazoa</taxon>
        <taxon>Chordata</taxon>
        <taxon>Craniata</taxon>
        <taxon>Vertebrata</taxon>
        <taxon>Euteleostomi</taxon>
        <taxon>Actinopterygii</taxon>
        <taxon>Neopterygii</taxon>
        <taxon>Teleostei</taxon>
        <taxon>Anguilliformes</taxon>
        <taxon>Anguillidae</taxon>
        <taxon>Anguilla</taxon>
    </lineage>
</organism>
<protein>
    <submittedName>
        <fullName evidence="1">Uncharacterized protein</fullName>
    </submittedName>
</protein>
<reference evidence="1" key="1">
    <citation type="submission" date="2014-11" db="EMBL/GenBank/DDBJ databases">
        <authorList>
            <person name="Amaro Gonzalez C."/>
        </authorList>
    </citation>
    <scope>NUCLEOTIDE SEQUENCE</scope>
</reference>